<evidence type="ECO:0000313" key="4">
    <source>
        <dbReference type="Proteomes" id="UP000326169"/>
    </source>
</evidence>
<dbReference type="Pfam" id="PF04434">
    <property type="entry name" value="SWIM"/>
    <property type="match status" value="1"/>
</dbReference>
<keyword evidence="1" id="KW-0863">Zinc-finger</keyword>
<dbReference type="InterPro" id="IPR007527">
    <property type="entry name" value="Znf_SWIM"/>
</dbReference>
<reference evidence="3 4" key="1">
    <citation type="journal article" date="2019" name="J Genomics">
        <title>The Draft Genome of a Hydrogen-producing Cyanobacterium, Arthrospira platensis NIES-46.</title>
        <authorList>
            <person name="Suzuki S."/>
            <person name="Yamaguchi H."/>
            <person name="Kawachi M."/>
        </authorList>
    </citation>
    <scope>NUCLEOTIDE SEQUENCE [LARGE SCALE GENOMIC DNA]</scope>
    <source>
        <strain evidence="3 4">NIES-46</strain>
    </source>
</reference>
<gene>
    <name evidence="3" type="ORF">NIES46_10760</name>
</gene>
<keyword evidence="1" id="KW-0862">Zinc</keyword>
<dbReference type="RefSeq" id="WP_006619844.1">
    <property type="nucleotide sequence ID" value="NZ_BIMW01000059.1"/>
</dbReference>
<feature type="domain" description="SWIM-type" evidence="2">
    <location>
        <begin position="147"/>
        <end position="180"/>
    </location>
</feature>
<dbReference type="GeneID" id="301681981"/>
<protein>
    <recommendedName>
        <fullName evidence="2">SWIM-type domain-containing protein</fullName>
    </recommendedName>
</protein>
<evidence type="ECO:0000256" key="1">
    <source>
        <dbReference type="PROSITE-ProRule" id="PRU00325"/>
    </source>
</evidence>
<dbReference type="Proteomes" id="UP000326169">
    <property type="component" value="Unassembled WGS sequence"/>
</dbReference>
<keyword evidence="1" id="KW-0479">Metal-binding</keyword>
<proteinExistence type="predicted"/>
<evidence type="ECO:0000259" key="2">
    <source>
        <dbReference type="PROSITE" id="PS50966"/>
    </source>
</evidence>
<organism evidence="3 4">
    <name type="scientific">Limnospira platensis NIES-46</name>
    <dbReference type="NCBI Taxonomy" id="1236695"/>
    <lineage>
        <taxon>Bacteria</taxon>
        <taxon>Bacillati</taxon>
        <taxon>Cyanobacteriota</taxon>
        <taxon>Cyanophyceae</taxon>
        <taxon>Oscillatoriophycideae</taxon>
        <taxon>Oscillatoriales</taxon>
        <taxon>Sirenicapillariaceae</taxon>
        <taxon>Limnospira</taxon>
    </lineage>
</organism>
<sequence>MSKSAIATAANSRLGFYSSPLVEPETPKISPLISQSIKIENIDTIGPGNTPRLVYKTSAGRCSRLVSKADFARVWSCFLSIRGVKHSRILEINITDHSLIIQTNQGTVAVDKNQAKMFLSRYNRVALEPLQVRLIPQGAVVWNPDHHTLSLVKSGGCTCEDWRYRQTICKHQIAAQLCQMSSN</sequence>
<keyword evidence="4" id="KW-1185">Reference proteome</keyword>
<evidence type="ECO:0000313" key="3">
    <source>
        <dbReference type="EMBL" id="GCE93027.1"/>
    </source>
</evidence>
<dbReference type="PROSITE" id="PS50966">
    <property type="entry name" value="ZF_SWIM"/>
    <property type="match status" value="1"/>
</dbReference>
<accession>A0A5M3T2E7</accession>
<dbReference type="EMBL" id="BIMW01000059">
    <property type="protein sequence ID" value="GCE93027.1"/>
    <property type="molecule type" value="Genomic_DNA"/>
</dbReference>
<comment type="caution">
    <text evidence="3">The sequence shown here is derived from an EMBL/GenBank/DDBJ whole genome shotgun (WGS) entry which is preliminary data.</text>
</comment>
<name>A0A5M3T2E7_LIMPL</name>